<reference evidence="3" key="1">
    <citation type="journal article" date="2023" name="Commun. Biol.">
        <title>Genome analysis of Parmales, the sister group of diatoms, reveals the evolutionary specialization of diatoms from phago-mixotrophs to photoautotrophs.</title>
        <authorList>
            <person name="Ban H."/>
            <person name="Sato S."/>
            <person name="Yoshikawa S."/>
            <person name="Yamada K."/>
            <person name="Nakamura Y."/>
            <person name="Ichinomiya M."/>
            <person name="Sato N."/>
            <person name="Blanc-Mathieu R."/>
            <person name="Endo H."/>
            <person name="Kuwata A."/>
            <person name="Ogata H."/>
        </authorList>
    </citation>
    <scope>NUCLEOTIDE SEQUENCE [LARGE SCALE GENOMIC DNA]</scope>
</reference>
<dbReference type="Proteomes" id="UP001162640">
    <property type="component" value="Unassembled WGS sequence"/>
</dbReference>
<evidence type="ECO:0000313" key="3">
    <source>
        <dbReference type="Proteomes" id="UP001162640"/>
    </source>
</evidence>
<keyword evidence="1" id="KW-1133">Transmembrane helix</keyword>
<accession>A0A9W7AGE5</accession>
<sequence>MSPVIYSALTAQFGSPNNNGFGSTSIYTTLWDGAYCTSDGFYSYYKPDSSANSTPPTTATYGDCTDPTIAIVQIFVVVCLGVCLWERFELRKTMLFSMMI</sequence>
<evidence type="ECO:0000313" key="2">
    <source>
        <dbReference type="EMBL" id="GMH68708.1"/>
    </source>
</evidence>
<evidence type="ECO:0000256" key="1">
    <source>
        <dbReference type="SAM" id="Phobius"/>
    </source>
</evidence>
<feature type="transmembrane region" description="Helical" evidence="1">
    <location>
        <begin position="69"/>
        <end position="88"/>
    </location>
</feature>
<name>A0A9W7AGE5_9STRA</name>
<organism evidence="2 3">
    <name type="scientific">Triparma laevis f. inornata</name>
    <dbReference type="NCBI Taxonomy" id="1714386"/>
    <lineage>
        <taxon>Eukaryota</taxon>
        <taxon>Sar</taxon>
        <taxon>Stramenopiles</taxon>
        <taxon>Ochrophyta</taxon>
        <taxon>Bolidophyceae</taxon>
        <taxon>Parmales</taxon>
        <taxon>Triparmaceae</taxon>
        <taxon>Triparma</taxon>
    </lineage>
</organism>
<comment type="caution">
    <text evidence="2">The sequence shown here is derived from an EMBL/GenBank/DDBJ whole genome shotgun (WGS) entry which is preliminary data.</text>
</comment>
<keyword evidence="1" id="KW-0812">Transmembrane</keyword>
<protein>
    <submittedName>
        <fullName evidence="2">Uncharacterized protein</fullName>
    </submittedName>
</protein>
<dbReference type="EMBL" id="BLQM01000142">
    <property type="protein sequence ID" value="GMH68708.1"/>
    <property type="molecule type" value="Genomic_DNA"/>
</dbReference>
<gene>
    <name evidence="2" type="ORF">TL16_g04994</name>
</gene>
<proteinExistence type="predicted"/>
<keyword evidence="1" id="KW-0472">Membrane</keyword>
<dbReference type="AlphaFoldDB" id="A0A9W7AGE5"/>